<dbReference type="STRING" id="151549.A0A4C1V5U1"/>
<organism evidence="2 3">
    <name type="scientific">Eumeta variegata</name>
    <name type="common">Bagworm moth</name>
    <name type="synonym">Eumeta japonica</name>
    <dbReference type="NCBI Taxonomy" id="151549"/>
    <lineage>
        <taxon>Eukaryota</taxon>
        <taxon>Metazoa</taxon>
        <taxon>Ecdysozoa</taxon>
        <taxon>Arthropoda</taxon>
        <taxon>Hexapoda</taxon>
        <taxon>Insecta</taxon>
        <taxon>Pterygota</taxon>
        <taxon>Neoptera</taxon>
        <taxon>Endopterygota</taxon>
        <taxon>Lepidoptera</taxon>
        <taxon>Glossata</taxon>
        <taxon>Ditrysia</taxon>
        <taxon>Tineoidea</taxon>
        <taxon>Psychidae</taxon>
        <taxon>Oiketicinae</taxon>
        <taxon>Eumeta</taxon>
    </lineage>
</organism>
<sequence length="274" mass="31103">MGPPAGGSPKPMINLIDHKFGGSHKPHSKSGQELFTGDSGSCLLRAKNASHIRIPHYLAVDDLEKAECLANSLEFRAPMFSYYPTQRKPLYLSHRRGVWKKAEVIGIHEPGRPRDLPASYRLISLLSLKTRLSERLFGKGLIINEQFGFPPNNSCPQQAFRLVKYITEGFKIKKRTAAVFFYVAKTFDRVWHADRRFMFRHENIHFTRRLIRAGVPQGFTLSPLLYSAYTNDIPRPSAGVQLALSADDTTLYLRGATERNICHHLQRAIDEMAL</sequence>
<dbReference type="InterPro" id="IPR000477">
    <property type="entry name" value="RT_dom"/>
</dbReference>
<dbReference type="EMBL" id="BGZK01000273">
    <property type="protein sequence ID" value="GBP33384.1"/>
    <property type="molecule type" value="Genomic_DNA"/>
</dbReference>
<dbReference type="PANTHER" id="PTHR19446">
    <property type="entry name" value="REVERSE TRANSCRIPTASES"/>
    <property type="match status" value="1"/>
</dbReference>
<keyword evidence="2" id="KW-0548">Nucleotidyltransferase</keyword>
<protein>
    <submittedName>
        <fullName evidence="2">Probable RNA-directed DNA polymerase from transposon BS</fullName>
    </submittedName>
</protein>
<keyword evidence="2" id="KW-0695">RNA-directed DNA polymerase</keyword>
<evidence type="ECO:0000313" key="3">
    <source>
        <dbReference type="Proteomes" id="UP000299102"/>
    </source>
</evidence>
<evidence type="ECO:0000259" key="1">
    <source>
        <dbReference type="PROSITE" id="PS50878"/>
    </source>
</evidence>
<keyword evidence="2" id="KW-0808">Transferase</keyword>
<name>A0A4C1V5U1_EUMVA</name>
<comment type="caution">
    <text evidence="2">The sequence shown here is derived from an EMBL/GenBank/DDBJ whole genome shotgun (WGS) entry which is preliminary data.</text>
</comment>
<feature type="domain" description="Reverse transcriptase" evidence="1">
    <location>
        <begin position="88"/>
        <end position="274"/>
    </location>
</feature>
<proteinExistence type="predicted"/>
<keyword evidence="3" id="KW-1185">Reference proteome</keyword>
<dbReference type="AlphaFoldDB" id="A0A4C1V5U1"/>
<dbReference type="GO" id="GO:0003964">
    <property type="term" value="F:RNA-directed DNA polymerase activity"/>
    <property type="evidence" value="ECO:0007669"/>
    <property type="project" value="UniProtKB-KW"/>
</dbReference>
<gene>
    <name evidence="2" type="primary">RTase</name>
    <name evidence="2" type="ORF">EVAR_6732_1</name>
</gene>
<evidence type="ECO:0000313" key="2">
    <source>
        <dbReference type="EMBL" id="GBP33384.1"/>
    </source>
</evidence>
<dbReference type="Pfam" id="PF00078">
    <property type="entry name" value="RVT_1"/>
    <property type="match status" value="1"/>
</dbReference>
<reference evidence="2 3" key="1">
    <citation type="journal article" date="2019" name="Commun. Biol.">
        <title>The bagworm genome reveals a unique fibroin gene that provides high tensile strength.</title>
        <authorList>
            <person name="Kono N."/>
            <person name="Nakamura H."/>
            <person name="Ohtoshi R."/>
            <person name="Tomita M."/>
            <person name="Numata K."/>
            <person name="Arakawa K."/>
        </authorList>
    </citation>
    <scope>NUCLEOTIDE SEQUENCE [LARGE SCALE GENOMIC DNA]</scope>
</reference>
<dbReference type="Proteomes" id="UP000299102">
    <property type="component" value="Unassembled WGS sequence"/>
</dbReference>
<dbReference type="PROSITE" id="PS50878">
    <property type="entry name" value="RT_POL"/>
    <property type="match status" value="1"/>
</dbReference>
<accession>A0A4C1V5U1</accession>